<dbReference type="AlphaFoldDB" id="A0A1T4NFU4"/>
<dbReference type="PANTHER" id="PTHR35526">
    <property type="entry name" value="ANTI-SIGMA-F FACTOR RSBW-RELATED"/>
    <property type="match status" value="1"/>
</dbReference>
<evidence type="ECO:0000259" key="2">
    <source>
        <dbReference type="Pfam" id="PF13581"/>
    </source>
</evidence>
<evidence type="ECO:0000313" key="4">
    <source>
        <dbReference type="Proteomes" id="UP000196365"/>
    </source>
</evidence>
<dbReference type="InterPro" id="IPR050267">
    <property type="entry name" value="Anti-sigma-factor_SerPK"/>
</dbReference>
<evidence type="ECO:0000313" key="3">
    <source>
        <dbReference type="EMBL" id="SJZ78122.1"/>
    </source>
</evidence>
<evidence type="ECO:0000256" key="1">
    <source>
        <dbReference type="ARBA" id="ARBA00022527"/>
    </source>
</evidence>
<dbReference type="Proteomes" id="UP000196365">
    <property type="component" value="Unassembled WGS sequence"/>
</dbReference>
<dbReference type="SUPFAM" id="SSF55874">
    <property type="entry name" value="ATPase domain of HSP90 chaperone/DNA topoisomerase II/histidine kinase"/>
    <property type="match status" value="1"/>
</dbReference>
<keyword evidence="3" id="KW-0418">Kinase</keyword>
<dbReference type="OrthoDB" id="9798941at2"/>
<dbReference type="EMBL" id="FUWV01000011">
    <property type="protein sequence ID" value="SJZ78122.1"/>
    <property type="molecule type" value="Genomic_DNA"/>
</dbReference>
<dbReference type="Gene3D" id="3.30.565.10">
    <property type="entry name" value="Histidine kinase-like ATPase, C-terminal domain"/>
    <property type="match status" value="1"/>
</dbReference>
<name>A0A1T4NFU4_9FIRM</name>
<keyword evidence="1" id="KW-0723">Serine/threonine-protein kinase</keyword>
<dbReference type="Pfam" id="PF13581">
    <property type="entry name" value="HATPase_c_2"/>
    <property type="match status" value="1"/>
</dbReference>
<dbReference type="RefSeq" id="WP_087679059.1">
    <property type="nucleotide sequence ID" value="NZ_FUWV01000011.1"/>
</dbReference>
<dbReference type="InterPro" id="IPR036890">
    <property type="entry name" value="HATPase_C_sf"/>
</dbReference>
<sequence>MKNSLNQKGNFPLEEEYHKISLSLPNAPEYVSVVRLTLSGIANRMGFDIEAIEDLKVAVAEACTNAITHGCGDCNYTIEFSILKDRLQIEISDKGRGFDYNLIQEPDLSQPREGGLGIFIIKTLMDEVKFFKNNNCGTKIIMSKKLGDA</sequence>
<keyword evidence="3" id="KW-0808">Transferase</keyword>
<keyword evidence="4" id="KW-1185">Reference proteome</keyword>
<feature type="domain" description="Histidine kinase/HSP90-like ATPase" evidence="2">
    <location>
        <begin position="24"/>
        <end position="144"/>
    </location>
</feature>
<dbReference type="CDD" id="cd16936">
    <property type="entry name" value="HATPase_RsbW-like"/>
    <property type="match status" value="1"/>
</dbReference>
<reference evidence="3 4" key="1">
    <citation type="submission" date="2017-02" db="EMBL/GenBank/DDBJ databases">
        <authorList>
            <person name="Peterson S.W."/>
        </authorList>
    </citation>
    <scope>NUCLEOTIDE SEQUENCE [LARGE SCALE GENOMIC DNA]</scope>
    <source>
        <strain evidence="3 4">DSM 15102</strain>
    </source>
</reference>
<dbReference type="GO" id="GO:0004674">
    <property type="term" value="F:protein serine/threonine kinase activity"/>
    <property type="evidence" value="ECO:0007669"/>
    <property type="project" value="UniProtKB-KW"/>
</dbReference>
<organism evidence="3 4">
    <name type="scientific">Garciella nitratireducens DSM 15102</name>
    <dbReference type="NCBI Taxonomy" id="1121911"/>
    <lineage>
        <taxon>Bacteria</taxon>
        <taxon>Bacillati</taxon>
        <taxon>Bacillota</taxon>
        <taxon>Clostridia</taxon>
        <taxon>Eubacteriales</taxon>
        <taxon>Eubacteriaceae</taxon>
        <taxon>Garciella</taxon>
    </lineage>
</organism>
<proteinExistence type="predicted"/>
<dbReference type="PANTHER" id="PTHR35526:SF3">
    <property type="entry name" value="ANTI-SIGMA-F FACTOR RSBW"/>
    <property type="match status" value="1"/>
</dbReference>
<gene>
    <name evidence="3" type="ORF">SAMN02745973_01662</name>
</gene>
<accession>A0A1T4NFU4</accession>
<dbReference type="InterPro" id="IPR003594">
    <property type="entry name" value="HATPase_dom"/>
</dbReference>
<protein>
    <submittedName>
        <fullName evidence="3">Serine/threonine-protein kinase RsbW</fullName>
    </submittedName>
</protein>